<evidence type="ECO:0000256" key="1">
    <source>
        <dbReference type="SAM" id="MobiDB-lite"/>
    </source>
</evidence>
<feature type="region of interest" description="Disordered" evidence="1">
    <location>
        <begin position="1"/>
        <end position="51"/>
    </location>
</feature>
<proteinExistence type="predicted"/>
<reference evidence="3" key="1">
    <citation type="submission" date="2013-03" db="EMBL/GenBank/DDBJ databases">
        <title>The Genome Sequence of Anopheles dirus WRAIR2.</title>
        <authorList>
            <consortium name="The Broad Institute Genomics Platform"/>
            <person name="Neafsey D.E."/>
            <person name="Walton C."/>
            <person name="Walker B."/>
            <person name="Young S.K."/>
            <person name="Zeng Q."/>
            <person name="Gargeya S."/>
            <person name="Fitzgerald M."/>
            <person name="Haas B."/>
            <person name="Abouelleil A."/>
            <person name="Allen A.W."/>
            <person name="Alvarado L."/>
            <person name="Arachchi H.M."/>
            <person name="Berlin A.M."/>
            <person name="Chapman S.B."/>
            <person name="Gainer-Dewar J."/>
            <person name="Goldberg J."/>
            <person name="Griggs A."/>
            <person name="Gujja S."/>
            <person name="Hansen M."/>
            <person name="Howarth C."/>
            <person name="Imamovic A."/>
            <person name="Ireland A."/>
            <person name="Larimer J."/>
            <person name="McCowan C."/>
            <person name="Murphy C."/>
            <person name="Pearson M."/>
            <person name="Poon T.W."/>
            <person name="Priest M."/>
            <person name="Roberts A."/>
            <person name="Saif S."/>
            <person name="Shea T."/>
            <person name="Sisk P."/>
            <person name="Sykes S."/>
            <person name="Wortman J."/>
            <person name="Nusbaum C."/>
            <person name="Birren B."/>
        </authorList>
    </citation>
    <scope>NUCLEOTIDE SEQUENCE [LARGE SCALE GENOMIC DNA]</scope>
    <source>
        <strain evidence="3">WRAIR2</strain>
    </source>
</reference>
<sequence length="216" mass="23315">MPSGTVPERKPDYFIGSTGRPILTSSHFTAATMHRRSGSGGRSEDGGARNSKLSKHLHNLTIRNGAAANDRHGPINSKAESGDITTAIVNATGRRGSTVGSSGSSGWSTTPTNYPKTGSRSSGGQQRGQQAAVVDRNRSVTSPAPRLLSARGASTARSSRPTEASESCSLVLRQQCRYSNHHKQLDNRLSYQRSYDRNIFGYDQRMDQFVLPPLQI</sequence>
<organism evidence="2 3">
    <name type="scientific">Anopheles dirus</name>
    <dbReference type="NCBI Taxonomy" id="7168"/>
    <lineage>
        <taxon>Eukaryota</taxon>
        <taxon>Metazoa</taxon>
        <taxon>Ecdysozoa</taxon>
        <taxon>Arthropoda</taxon>
        <taxon>Hexapoda</taxon>
        <taxon>Insecta</taxon>
        <taxon>Pterygota</taxon>
        <taxon>Neoptera</taxon>
        <taxon>Endopterygota</taxon>
        <taxon>Diptera</taxon>
        <taxon>Nematocera</taxon>
        <taxon>Culicoidea</taxon>
        <taxon>Culicidae</taxon>
        <taxon>Anophelinae</taxon>
        <taxon>Anopheles</taxon>
    </lineage>
</organism>
<keyword evidence="3" id="KW-1185">Reference proteome</keyword>
<reference evidence="2" key="2">
    <citation type="submission" date="2020-05" db="UniProtKB">
        <authorList>
            <consortium name="EnsemblMetazoa"/>
        </authorList>
    </citation>
    <scope>IDENTIFICATION</scope>
    <source>
        <strain evidence="2">WRAIR2</strain>
    </source>
</reference>
<accession>A0A182MYZ1</accession>
<feature type="compositionally biased region" description="Low complexity" evidence="1">
    <location>
        <begin position="92"/>
        <end position="130"/>
    </location>
</feature>
<dbReference type="EnsemblMetazoa" id="ADIR000596-RA">
    <property type="protein sequence ID" value="ADIR000596-PA"/>
    <property type="gene ID" value="ADIR000596"/>
</dbReference>
<feature type="compositionally biased region" description="Low complexity" evidence="1">
    <location>
        <begin position="146"/>
        <end position="159"/>
    </location>
</feature>
<evidence type="ECO:0000313" key="2">
    <source>
        <dbReference type="EnsemblMetazoa" id="ADIR000596-PA"/>
    </source>
</evidence>
<name>A0A182MYZ1_9DIPT</name>
<dbReference type="AlphaFoldDB" id="A0A182MYZ1"/>
<feature type="region of interest" description="Disordered" evidence="1">
    <location>
        <begin position="91"/>
        <end position="166"/>
    </location>
</feature>
<feature type="region of interest" description="Disordered" evidence="1">
    <location>
        <begin position="64"/>
        <end position="83"/>
    </location>
</feature>
<evidence type="ECO:0000313" key="3">
    <source>
        <dbReference type="Proteomes" id="UP000075884"/>
    </source>
</evidence>
<dbReference type="VEuPathDB" id="VectorBase:ADIR000596"/>
<dbReference type="Proteomes" id="UP000075884">
    <property type="component" value="Unassembled WGS sequence"/>
</dbReference>
<protein>
    <submittedName>
        <fullName evidence="2">Uncharacterized protein</fullName>
    </submittedName>
</protein>